<reference evidence="2" key="1">
    <citation type="submission" date="2017-09" db="EMBL/GenBank/DDBJ databases">
        <title>Complete Genome Sequence of ansamitocin-producing Bacterium Actinosynnema pretiosum X47.</title>
        <authorList>
            <person name="Cao G."/>
            <person name="Zong G."/>
            <person name="Zhong C."/>
            <person name="Fu J."/>
        </authorList>
    </citation>
    <scope>NUCLEOTIDE SEQUENCE [LARGE SCALE GENOMIC DNA]</scope>
    <source>
        <strain evidence="2">X47</strain>
    </source>
</reference>
<protein>
    <submittedName>
        <fullName evidence="2">N,N-dimethylformamidase</fullName>
    </submittedName>
</protein>
<dbReference type="InterPro" id="IPR013320">
    <property type="entry name" value="ConA-like_dom_sf"/>
</dbReference>
<organism evidence="2 3">
    <name type="scientific">Actinosynnema pretiosum</name>
    <dbReference type="NCBI Taxonomy" id="42197"/>
    <lineage>
        <taxon>Bacteria</taxon>
        <taxon>Bacillati</taxon>
        <taxon>Actinomycetota</taxon>
        <taxon>Actinomycetes</taxon>
        <taxon>Pseudonocardiales</taxon>
        <taxon>Pseudonocardiaceae</taxon>
        <taxon>Actinosynnema</taxon>
    </lineage>
</organism>
<keyword evidence="3" id="KW-1185">Reference proteome</keyword>
<dbReference type="InterPro" id="IPR029062">
    <property type="entry name" value="Class_I_gatase-like"/>
</dbReference>
<dbReference type="SUPFAM" id="SSF52317">
    <property type="entry name" value="Class I glutamine amidotransferase-like"/>
    <property type="match status" value="1"/>
</dbReference>
<dbReference type="SUPFAM" id="SSF49899">
    <property type="entry name" value="Concanavalin A-like lectins/glucanases"/>
    <property type="match status" value="1"/>
</dbReference>
<sequence length="728" mass="77876">MRLVGYADRFSAEPGESVEFMVSSVPRSFRASITRLGDPDPHVAGGDLGEFPGLRQSLPAGSHARVDGPVGPSVRSVSVQLWLWPTTPDEGEQTLVALEGADGSSAVLSLRAGRPVLAVSDPGGATSEAVLEHAVVGRTWYFLAASCASGTAVLRLEAVDRAASELDGHHAGPLTPVDRALPRRGATTLAGPGAFYNGKLESPRVFERALGAAEFDALRDGGDPTSLPGLLAAWDFSRGIDSTRVHDGSGRGLHGVTVQRPTRAVTGHGWDGSESSWRHAPHQYGAIHFHDDDLDDAGWEPSVRWRVPEGVRSGLYALRVEADGASDEIPFAVRPPARTATAPVLLLLPTYSYLAYANQHMLTAGSLKSMLESAATGPDGAARAKGYPSDPADRYIVDNRLNSLYDHHSDGSGVCYSSRALPIVTMRREYVEPALDGGEGGLHQFPADLVLARWLRDSGHEFDVATDEDLHREGADLLRRYRVVLTGTHHEYWSERMLDSLRSYLDGGGRLVNLTGNGFYWVTEPDPERGHTVEIRRKAPSTRIWESAPGEGDLSFTGTQGGLWRYRNRTPQSLVGVGFTAQGLGPGRPYHRTPESFDPSVKWVFEGLGDDEPIGDHPGLICGHGAAGFEIDRADHALGTPARAVVLASATGFSDSYQHCSEEIGVSDSGQSGSVNAAVRADMVLVDYPNAGAVFSVGSIAWCGALPHNGGDNTASKVTRNVLARFLR</sequence>
<proteinExistence type="predicted"/>
<evidence type="ECO:0000313" key="2">
    <source>
        <dbReference type="EMBL" id="ATE56070.1"/>
    </source>
</evidence>
<name>A0A290ZAL7_9PSEU</name>
<dbReference type="InterPro" id="IPR046540">
    <property type="entry name" value="DMFA2_C"/>
</dbReference>
<evidence type="ECO:0000259" key="1">
    <source>
        <dbReference type="Pfam" id="PF20254"/>
    </source>
</evidence>
<dbReference type="Pfam" id="PF20254">
    <property type="entry name" value="DMFA2_C"/>
    <property type="match status" value="1"/>
</dbReference>
<gene>
    <name evidence="2" type="ORF">CNX65_24655</name>
</gene>
<dbReference type="KEGG" id="apre:CNX65_24655"/>
<dbReference type="EMBL" id="CP023445">
    <property type="protein sequence ID" value="ATE56070.1"/>
    <property type="molecule type" value="Genomic_DNA"/>
</dbReference>
<dbReference type="Proteomes" id="UP000218505">
    <property type="component" value="Chromosome"/>
</dbReference>
<accession>A0A290ZAL7</accession>
<dbReference type="Gene3D" id="2.60.120.200">
    <property type="match status" value="1"/>
</dbReference>
<dbReference type="RefSeq" id="WP_096495896.1">
    <property type="nucleotide sequence ID" value="NZ_CP023445.1"/>
</dbReference>
<feature type="domain" description="N,N-dimethylformamidase beta subunit-like C-terminal" evidence="1">
    <location>
        <begin position="262"/>
        <end position="709"/>
    </location>
</feature>
<evidence type="ECO:0000313" key="3">
    <source>
        <dbReference type="Proteomes" id="UP000218505"/>
    </source>
</evidence>
<dbReference type="AlphaFoldDB" id="A0A290ZAL7"/>